<name>A0AA89BM31_PINIB</name>
<feature type="domain" description="Glucose/Sorbosone dehydrogenase" evidence="1">
    <location>
        <begin position="95"/>
        <end position="340"/>
    </location>
</feature>
<evidence type="ECO:0000313" key="3">
    <source>
        <dbReference type="Proteomes" id="UP001186944"/>
    </source>
</evidence>
<dbReference type="PANTHER" id="PTHR19328">
    <property type="entry name" value="HEDGEHOG-INTERACTING PROTEIN"/>
    <property type="match status" value="1"/>
</dbReference>
<dbReference type="InterPro" id="IPR011041">
    <property type="entry name" value="Quinoprot_gluc/sorb_DH_b-prop"/>
</dbReference>
<dbReference type="InterPro" id="IPR012938">
    <property type="entry name" value="Glc/Sorbosone_DH"/>
</dbReference>
<dbReference type="AlphaFoldDB" id="A0AA89BM31"/>
<evidence type="ECO:0000259" key="1">
    <source>
        <dbReference type="Pfam" id="PF07995"/>
    </source>
</evidence>
<evidence type="ECO:0000313" key="2">
    <source>
        <dbReference type="EMBL" id="KAK3084275.1"/>
    </source>
</evidence>
<dbReference type="SUPFAM" id="SSF50952">
    <property type="entry name" value="Soluble quinoprotein glucose dehydrogenase"/>
    <property type="match status" value="1"/>
</dbReference>
<dbReference type="Pfam" id="PF07995">
    <property type="entry name" value="GSDH"/>
    <property type="match status" value="1"/>
</dbReference>
<dbReference type="PANTHER" id="PTHR19328:SF75">
    <property type="entry name" value="ALDOSE SUGAR DEHYDROGENASE YLII"/>
    <property type="match status" value="1"/>
</dbReference>
<dbReference type="EMBL" id="VSWD01000013">
    <property type="protein sequence ID" value="KAK3084275.1"/>
    <property type="molecule type" value="Genomic_DNA"/>
</dbReference>
<comment type="caution">
    <text evidence="2">The sequence shown here is derived from an EMBL/GenBank/DDBJ whole genome shotgun (WGS) entry which is preliminary data.</text>
</comment>
<accession>A0AA89BM31</accession>
<protein>
    <recommendedName>
        <fullName evidence="1">Glucose/Sorbosone dehydrogenase domain-containing protein</fullName>
    </recommendedName>
</protein>
<keyword evidence="3" id="KW-1185">Reference proteome</keyword>
<reference evidence="2" key="1">
    <citation type="submission" date="2019-08" db="EMBL/GenBank/DDBJ databases">
        <title>The improved chromosome-level genome for the pearl oyster Pinctada fucata martensii using PacBio sequencing and Hi-C.</title>
        <authorList>
            <person name="Zheng Z."/>
        </authorList>
    </citation>
    <scope>NUCLEOTIDE SEQUENCE</scope>
    <source>
        <strain evidence="2">ZZ-2019</strain>
        <tissue evidence="2">Adductor muscle</tissue>
    </source>
</reference>
<organism evidence="2 3">
    <name type="scientific">Pinctada imbricata</name>
    <name type="common">Atlantic pearl-oyster</name>
    <name type="synonym">Pinctada martensii</name>
    <dbReference type="NCBI Taxonomy" id="66713"/>
    <lineage>
        <taxon>Eukaryota</taxon>
        <taxon>Metazoa</taxon>
        <taxon>Spiralia</taxon>
        <taxon>Lophotrochozoa</taxon>
        <taxon>Mollusca</taxon>
        <taxon>Bivalvia</taxon>
        <taxon>Autobranchia</taxon>
        <taxon>Pteriomorphia</taxon>
        <taxon>Pterioida</taxon>
        <taxon>Pterioidea</taxon>
        <taxon>Pteriidae</taxon>
        <taxon>Pinctada</taxon>
    </lineage>
</organism>
<dbReference type="InterPro" id="IPR011042">
    <property type="entry name" value="6-blade_b-propeller_TolB-like"/>
</dbReference>
<dbReference type="Gene3D" id="2.120.10.30">
    <property type="entry name" value="TolB, C-terminal domain"/>
    <property type="match status" value="1"/>
</dbReference>
<gene>
    <name evidence="2" type="ORF">FSP39_010915</name>
</gene>
<dbReference type="Proteomes" id="UP001186944">
    <property type="component" value="Unassembled WGS sequence"/>
</dbReference>
<proteinExistence type="predicted"/>
<sequence length="345" mass="39402">MEPKDMDYCFLDIKTNEKFMFGLPSNIGMETGASSSSSDCVCFKQLDGDTVKDGSRRLLVAWLPGIISMYYANGTMAKKPFFDIENYLDRRGYIDQITTFGLPSFALDPSFKNNGKLYASYSKMIQGKLIHRLSEYIMTSEIKPENTERILLEIEPPYKWHNLNDIFFGIDGYLYLFNGDGGVQGDQERLAQDGKTLFGKTLRIDVDSRSDSKEYGIPPDNPFIHNTSFAPEVFAYGFRNPWRCSQDPGDHVTGEGRGRIFCADVGYHGFEEINIVEKGGNYGWSGKKGFSCFEQDICNKMDNERFPIFAFDHEQRKSIIGGEVYRRNCIPHLKGKYLFADYFVE</sequence>